<dbReference type="InterPro" id="IPR001107">
    <property type="entry name" value="Band_7"/>
</dbReference>
<gene>
    <name evidence="8" type="ordered locus">SL003B_3945</name>
</gene>
<accession>F2J5J5</accession>
<sequence>MNVLGWIILLLVVAAVVITLAAWFYERATNEVSLVRTGVGGRKVVIDGGTLAIPYFHEVGRVNMQTIRMDVTRAGDSALITKDRMRIDVGAEFYASVIPEEGAIVRASQTLGRRTFQPDQLKALIDGMMVDALRAVAAQMTMDELHENRGIFVRDVRDALTATLSKYGLQLDSVSLTSLDQTPFSALDENNAFNAVGMRKLAEVIAKSKKERAEIEGESQVSVRRAEVEANRRKLEIELEQRRAEIQQTQEIELLLAQQLTEVARRKAEAERAAAEARIEMERAIQTASLAREQLVREAEIAQAKALEIAEQERTILIAARSQEESRAKAEAAGARAAVVKAEEDLSTVRQLAEAERRKSLALLAAEQEAEAQAIRVRGASEADQVAARAQGIVKREEAETLRILRQAEADGLAARIAAENQRTPELAALEMEKARLAALPQIVGEMVKPAEKIKGISINHVTGLGRGAGADERPASPVNQTVDAILDMAVTFPAMKKLGDAIGLNLDGVVPDERRQG</sequence>
<comment type="similarity">
    <text evidence="3">Belongs to the band 7/mec-2 family. Flotillin subfamily.</text>
</comment>
<dbReference type="KEGG" id="pgv:SL003B_3945"/>
<dbReference type="PANTHER" id="PTHR13806">
    <property type="entry name" value="FLOTILLIN-RELATED"/>
    <property type="match status" value="1"/>
</dbReference>
<organism evidence="8 9">
    <name type="scientific">Polymorphum gilvum (strain LMG 25793 / CGMCC 1.9160 / SL003B-26A1)</name>
    <dbReference type="NCBI Taxonomy" id="991905"/>
    <lineage>
        <taxon>Bacteria</taxon>
        <taxon>Pseudomonadati</taxon>
        <taxon>Pseudomonadota</taxon>
        <taxon>Alphaproteobacteria</taxon>
        <taxon>Rhodobacterales</taxon>
        <taxon>Paracoccaceae</taxon>
        <taxon>Polymorphum</taxon>
    </lineage>
</organism>
<dbReference type="Gene3D" id="3.30.479.30">
    <property type="entry name" value="Band 7 domain"/>
    <property type="match status" value="1"/>
</dbReference>
<evidence type="ECO:0000256" key="4">
    <source>
        <dbReference type="ARBA" id="ARBA00022475"/>
    </source>
</evidence>
<dbReference type="InterPro" id="IPR027705">
    <property type="entry name" value="Flotillin_fam"/>
</dbReference>
<name>F2J5J5_POLGS</name>
<evidence type="ECO:0000256" key="2">
    <source>
        <dbReference type="ARBA" id="ARBA00004236"/>
    </source>
</evidence>
<protein>
    <submittedName>
        <fullName evidence="8">Band 7 protein</fullName>
    </submittedName>
</protein>
<evidence type="ECO:0000256" key="6">
    <source>
        <dbReference type="SAM" id="Coils"/>
    </source>
</evidence>
<evidence type="ECO:0000313" key="8">
    <source>
        <dbReference type="EMBL" id="ADZ72365.1"/>
    </source>
</evidence>
<feature type="domain" description="Band 7" evidence="7">
    <location>
        <begin position="22"/>
        <end position="191"/>
    </location>
</feature>
<dbReference type="PANTHER" id="PTHR13806:SF31">
    <property type="entry name" value="FLOTILLIN-LIKE PROTEIN 1-RELATED"/>
    <property type="match status" value="1"/>
</dbReference>
<dbReference type="Pfam" id="PF15975">
    <property type="entry name" value="Flot"/>
    <property type="match status" value="1"/>
</dbReference>
<proteinExistence type="inferred from homology"/>
<dbReference type="Pfam" id="PF01145">
    <property type="entry name" value="Band_7"/>
    <property type="match status" value="1"/>
</dbReference>
<dbReference type="PATRIC" id="fig|991905.3.peg.4064"/>
<dbReference type="InterPro" id="IPR031905">
    <property type="entry name" value="Flotillin_C"/>
</dbReference>
<dbReference type="EMBL" id="CP002568">
    <property type="protein sequence ID" value="ADZ72365.1"/>
    <property type="molecule type" value="Genomic_DNA"/>
</dbReference>
<evidence type="ECO:0000256" key="1">
    <source>
        <dbReference type="ARBA" id="ARBA00004167"/>
    </source>
</evidence>
<evidence type="ECO:0000259" key="7">
    <source>
        <dbReference type="SMART" id="SM00244"/>
    </source>
</evidence>
<dbReference type="OrthoDB" id="9815577at2"/>
<dbReference type="SMART" id="SM00244">
    <property type="entry name" value="PHB"/>
    <property type="match status" value="1"/>
</dbReference>
<dbReference type="SUPFAM" id="SSF117892">
    <property type="entry name" value="Band 7/SPFH domain"/>
    <property type="match status" value="1"/>
</dbReference>
<dbReference type="RefSeq" id="WP_013654674.1">
    <property type="nucleotide sequence ID" value="NC_015259.1"/>
</dbReference>
<evidence type="ECO:0000313" key="9">
    <source>
        <dbReference type="Proteomes" id="UP000008130"/>
    </source>
</evidence>
<reference evidence="8 9" key="1">
    <citation type="journal article" date="2011" name="J. Bacteriol.">
        <title>Complete genome sequence of Polymorphum gilvum SL003B-26A1T, a crude oil-degrading bacterium from oil-polluted saline soil.</title>
        <authorList>
            <person name="Li S.G."/>
            <person name="Tang Y.Q."/>
            <person name="Nie Y."/>
            <person name="Cai M."/>
            <person name="Wu X.L."/>
        </authorList>
    </citation>
    <scope>NUCLEOTIDE SEQUENCE [LARGE SCALE GENOMIC DNA]</scope>
    <source>
        <strain evidence="9">LMG 25793 / CGMCC 1.9160 / SL003B-26A1</strain>
    </source>
</reference>
<dbReference type="AlphaFoldDB" id="F2J5J5"/>
<dbReference type="CDD" id="cd03399">
    <property type="entry name" value="SPFH_flotillin"/>
    <property type="match status" value="1"/>
</dbReference>
<comment type="subcellular location">
    <subcellularLocation>
        <location evidence="2">Cell membrane</location>
    </subcellularLocation>
    <subcellularLocation>
        <location evidence="1">Membrane</location>
        <topology evidence="1">Single-pass membrane protein</topology>
    </subcellularLocation>
</comment>
<dbReference type="Proteomes" id="UP000008130">
    <property type="component" value="Chromosome"/>
</dbReference>
<evidence type="ECO:0000256" key="3">
    <source>
        <dbReference type="ARBA" id="ARBA00007161"/>
    </source>
</evidence>
<keyword evidence="6" id="KW-0175">Coiled coil</keyword>
<evidence type="ECO:0000256" key="5">
    <source>
        <dbReference type="ARBA" id="ARBA00023136"/>
    </source>
</evidence>
<keyword evidence="5" id="KW-0472">Membrane</keyword>
<keyword evidence="9" id="KW-1185">Reference proteome</keyword>
<dbReference type="eggNOG" id="COG2268">
    <property type="taxonomic scope" value="Bacteria"/>
</dbReference>
<keyword evidence="4" id="KW-1003">Cell membrane</keyword>
<dbReference type="InterPro" id="IPR036013">
    <property type="entry name" value="Band_7/SPFH_dom_sf"/>
</dbReference>
<feature type="coiled-coil region" evidence="6">
    <location>
        <begin position="198"/>
        <end position="312"/>
    </location>
</feature>
<dbReference type="GO" id="GO:0005886">
    <property type="term" value="C:plasma membrane"/>
    <property type="evidence" value="ECO:0007669"/>
    <property type="project" value="UniProtKB-SubCell"/>
</dbReference>
<dbReference type="HOGENOM" id="CLU_013048_1_0_5"/>
<dbReference type="STRING" id="991905.SL003B_3945"/>